<reference evidence="2" key="1">
    <citation type="submission" date="2020-03" db="EMBL/GenBank/DDBJ databases">
        <title>The deep terrestrial virosphere.</title>
        <authorList>
            <person name="Holmfeldt K."/>
            <person name="Nilsson E."/>
            <person name="Simone D."/>
            <person name="Lopez-Fernandez M."/>
            <person name="Wu X."/>
            <person name="de Brujin I."/>
            <person name="Lundin D."/>
            <person name="Andersson A."/>
            <person name="Bertilsson S."/>
            <person name="Dopson M."/>
        </authorList>
    </citation>
    <scope>NUCLEOTIDE SEQUENCE</scope>
    <source>
        <strain evidence="2">MM415B01412</strain>
    </source>
</reference>
<feature type="compositionally biased region" description="Basic and acidic residues" evidence="1">
    <location>
        <begin position="81"/>
        <end position="90"/>
    </location>
</feature>
<feature type="compositionally biased region" description="Basic residues" evidence="1">
    <location>
        <begin position="70"/>
        <end position="79"/>
    </location>
</feature>
<dbReference type="AlphaFoldDB" id="A0A6M3INV5"/>
<sequence>MGRPKLFKDYRKVVSFSMDPELFVRVKEEAEVNSENVSSIIREALQRFIDDRYKMRLFLGHGEGTGPGGIKRHLGKGKSRWFSDDKRRKR</sequence>
<evidence type="ECO:0000313" key="2">
    <source>
        <dbReference type="EMBL" id="QJA58737.1"/>
    </source>
</evidence>
<name>A0A6M3INV5_9ZZZZ</name>
<gene>
    <name evidence="2" type="ORF">MM415B01412_0019</name>
</gene>
<protein>
    <submittedName>
        <fullName evidence="2">Uncharacterized protein</fullName>
    </submittedName>
</protein>
<evidence type="ECO:0000256" key="1">
    <source>
        <dbReference type="SAM" id="MobiDB-lite"/>
    </source>
</evidence>
<organism evidence="2">
    <name type="scientific">viral metagenome</name>
    <dbReference type="NCBI Taxonomy" id="1070528"/>
    <lineage>
        <taxon>unclassified sequences</taxon>
        <taxon>metagenomes</taxon>
        <taxon>organismal metagenomes</taxon>
    </lineage>
</organism>
<dbReference type="EMBL" id="MT141337">
    <property type="protein sequence ID" value="QJA58737.1"/>
    <property type="molecule type" value="Genomic_DNA"/>
</dbReference>
<accession>A0A6M3INV5</accession>
<feature type="region of interest" description="Disordered" evidence="1">
    <location>
        <begin position="64"/>
        <end position="90"/>
    </location>
</feature>
<proteinExistence type="predicted"/>